<evidence type="ECO:0000313" key="5">
    <source>
        <dbReference type="Proteomes" id="UP000037784"/>
    </source>
</evidence>
<evidence type="ECO:0000259" key="3">
    <source>
        <dbReference type="Pfam" id="PF16927"/>
    </source>
</evidence>
<keyword evidence="5" id="KW-1185">Reference proteome</keyword>
<comment type="caution">
    <text evidence="4">The sequence shown here is derived from an EMBL/GenBank/DDBJ whole genome shotgun (WGS) entry which is preliminary data.</text>
</comment>
<feature type="transmembrane region" description="Helical" evidence="2">
    <location>
        <begin position="187"/>
        <end position="206"/>
    </location>
</feature>
<dbReference type="Gene3D" id="3.30.450.40">
    <property type="match status" value="1"/>
</dbReference>
<feature type="compositionally biased region" description="Basic and acidic residues" evidence="1">
    <location>
        <begin position="644"/>
        <end position="659"/>
    </location>
</feature>
<proteinExistence type="predicted"/>
<keyword evidence="2" id="KW-1133">Transmembrane helix</keyword>
<dbReference type="InterPro" id="IPR031621">
    <property type="entry name" value="HisKA_7TM"/>
</dbReference>
<feature type="transmembrane region" description="Helical" evidence="2">
    <location>
        <begin position="80"/>
        <end position="100"/>
    </location>
</feature>
<feature type="transmembrane region" description="Helical" evidence="2">
    <location>
        <begin position="292"/>
        <end position="312"/>
    </location>
</feature>
<reference evidence="5" key="2">
    <citation type="submission" date="2015-08" db="EMBL/GenBank/DDBJ databases">
        <title>Draft Genome Sequence of a Heterotrophic Facultative Anaerobic Bacterium Ardenticatena maritima Strain 110S.</title>
        <authorList>
            <person name="Kawaichi S."/>
            <person name="Yoshida T."/>
            <person name="Sako Y."/>
            <person name="Nakamura R."/>
        </authorList>
    </citation>
    <scope>NUCLEOTIDE SEQUENCE [LARGE SCALE GENOMIC DNA]</scope>
    <source>
        <strain evidence="5">110S</strain>
    </source>
</reference>
<feature type="domain" description="Histidine kinase N-terminal 7TM region" evidence="3">
    <location>
        <begin position="26"/>
        <end position="222"/>
    </location>
</feature>
<dbReference type="STRING" id="872965.SE16_01915"/>
<dbReference type="Proteomes" id="UP000037784">
    <property type="component" value="Unassembled WGS sequence"/>
</dbReference>
<sequence>MPMNSNNLLLELLNRLNLAISAANLLLTFSLFVYIVTHNFRNSAARAFAALLGFVTIVNGVDVVIAQVNNPEAATGWLKLQWIGIAMVPAAYLHFSDALLRSTGNVSRFRRWATVVAYATGGLFFILVWTTDLIVDRAVAYAPWATQLTAGPFFWVFVAYFFITSAWGFANTLWARQRALTPTSRRRMTYLVASFAAPGLAVYPYLLLASVPARLPPMVIIILLLVGNIGVGTMIVVMTYSVAYLGALAPDRVIKHDLVTYIFQGPLLGLFVLTAVLLLPPLEEWLGLPRETVLVFIIVGGIIFYQVILEWLKPVYDLLVYQRDRSEIQLWRALRDRMLTASDINQVLENILTSICDLLRVEHGFVIVLDEGRFSVAASSGDPSVAQAFLNAFDLTELAGLNGDIAADDLTTWPERHGLRLYPLRSQDGAFLLGLLAVQMPTQLGEMSDRERNLLDRLLKQAQISLEDRHLQQGVLTLLKQLQPQFDNIQRWRTTVPYTAPTAVLQHTPLQAADFPQFVKDALRDYWGGPRLTQSPLLHLRVVRQRLREFDNNPAKALRAVLTEAMEALKPPEGQAHSQQEWLLYNILDLKFIQGYRSRDVAQRLAMSESDLYRKQRAAIEELARAILAMEQALAEEETLASATDEHATADKNEKGTNQ</sequence>
<keyword evidence="2" id="KW-0812">Transmembrane</keyword>
<gene>
    <name evidence="4" type="ORF">ARMA_1114</name>
</gene>
<feature type="region of interest" description="Disordered" evidence="1">
    <location>
        <begin position="638"/>
        <end position="659"/>
    </location>
</feature>
<reference evidence="4 5" key="1">
    <citation type="journal article" date="2015" name="Genome Announc.">
        <title>Draft Genome Sequence of a Heterotrophic Facultative Anaerobic Thermophilic Bacterium, Ardenticatena maritima Strain 110ST.</title>
        <authorList>
            <person name="Kawaichi S."/>
            <person name="Yoshida T."/>
            <person name="Sako Y."/>
            <person name="Nakamura R."/>
        </authorList>
    </citation>
    <scope>NUCLEOTIDE SEQUENCE [LARGE SCALE GENOMIC DNA]</scope>
    <source>
        <strain evidence="4 5">110S</strain>
    </source>
</reference>
<organism evidence="4 5">
    <name type="scientific">Ardenticatena maritima</name>
    <dbReference type="NCBI Taxonomy" id="872965"/>
    <lineage>
        <taxon>Bacteria</taxon>
        <taxon>Bacillati</taxon>
        <taxon>Chloroflexota</taxon>
        <taxon>Ardenticatenia</taxon>
        <taxon>Ardenticatenales</taxon>
        <taxon>Ardenticatenaceae</taxon>
        <taxon>Ardenticatena</taxon>
    </lineage>
</organism>
<feature type="transmembrane region" description="Helical" evidence="2">
    <location>
        <begin position="16"/>
        <end position="36"/>
    </location>
</feature>
<accession>A0A0M8K801</accession>
<evidence type="ECO:0000256" key="2">
    <source>
        <dbReference type="SAM" id="Phobius"/>
    </source>
</evidence>
<dbReference type="SUPFAM" id="SSF55781">
    <property type="entry name" value="GAF domain-like"/>
    <property type="match status" value="1"/>
</dbReference>
<dbReference type="EMBL" id="BBZA01000074">
    <property type="protein sequence ID" value="GAP62691.1"/>
    <property type="molecule type" value="Genomic_DNA"/>
</dbReference>
<feature type="transmembrane region" description="Helical" evidence="2">
    <location>
        <begin position="112"/>
        <end position="134"/>
    </location>
</feature>
<keyword evidence="2" id="KW-0472">Membrane</keyword>
<name>A0A0M8K801_9CHLR</name>
<evidence type="ECO:0000313" key="4">
    <source>
        <dbReference type="EMBL" id="GAP62691.1"/>
    </source>
</evidence>
<dbReference type="AlphaFoldDB" id="A0A0M8K801"/>
<evidence type="ECO:0000256" key="1">
    <source>
        <dbReference type="SAM" id="MobiDB-lite"/>
    </source>
</evidence>
<dbReference type="InterPro" id="IPR029016">
    <property type="entry name" value="GAF-like_dom_sf"/>
</dbReference>
<feature type="transmembrane region" description="Helical" evidence="2">
    <location>
        <begin position="218"/>
        <end position="246"/>
    </location>
</feature>
<protein>
    <recommendedName>
        <fullName evidence="3">Histidine kinase N-terminal 7TM region domain-containing protein</fullName>
    </recommendedName>
</protein>
<feature type="transmembrane region" description="Helical" evidence="2">
    <location>
        <begin position="48"/>
        <end position="68"/>
    </location>
</feature>
<feature type="transmembrane region" description="Helical" evidence="2">
    <location>
        <begin position="258"/>
        <end position="280"/>
    </location>
</feature>
<dbReference type="InParanoid" id="A0A0M8K801"/>
<feature type="transmembrane region" description="Helical" evidence="2">
    <location>
        <begin position="154"/>
        <end position="175"/>
    </location>
</feature>
<dbReference type="Pfam" id="PF16927">
    <property type="entry name" value="HisKA_7TM"/>
    <property type="match status" value="1"/>
</dbReference>